<accession>A0ABT1BPG0</accession>
<dbReference type="SMART" id="SM00769">
    <property type="entry name" value="WHy"/>
    <property type="match status" value="1"/>
</dbReference>
<sequence length="171" mass="18117">MHVTPPSLSLLRLSAWRARLLALAGALLLAACAGFGLTAPRVTVADLEGLPSKGLEMRFLLRLRVQNPNATDLDYDGLTLDLKLAGKGVASGVTNAKGTLPRYGETMVEIPVTVSTFNLLKQAWGMAEGKGLDKGLDKGDGQGVPYELHGQIGTALGRIPFDQKGTLNLPR</sequence>
<dbReference type="Pfam" id="PF03168">
    <property type="entry name" value="LEA_2"/>
    <property type="match status" value="1"/>
</dbReference>
<dbReference type="RefSeq" id="WP_252770611.1">
    <property type="nucleotide sequence ID" value="NZ_JAMXMC010000008.1"/>
</dbReference>
<protein>
    <submittedName>
        <fullName evidence="2">LEA type 2 family protein</fullName>
    </submittedName>
</protein>
<keyword evidence="3" id="KW-1185">Reference proteome</keyword>
<feature type="domain" description="Water stress and hypersensitive response" evidence="1">
    <location>
        <begin position="42"/>
        <end position="170"/>
    </location>
</feature>
<evidence type="ECO:0000313" key="2">
    <source>
        <dbReference type="EMBL" id="MCO5977998.1"/>
    </source>
</evidence>
<gene>
    <name evidence="2" type="ORF">M0L44_14920</name>
</gene>
<evidence type="ECO:0000313" key="3">
    <source>
        <dbReference type="Proteomes" id="UP001204851"/>
    </source>
</evidence>
<evidence type="ECO:0000259" key="1">
    <source>
        <dbReference type="SMART" id="SM00769"/>
    </source>
</evidence>
<dbReference type="SUPFAM" id="SSF117070">
    <property type="entry name" value="LEA14-like"/>
    <property type="match status" value="1"/>
</dbReference>
<dbReference type="Gene3D" id="2.60.40.1820">
    <property type="match status" value="1"/>
</dbReference>
<dbReference type="InterPro" id="IPR004864">
    <property type="entry name" value="LEA_2"/>
</dbReference>
<dbReference type="Proteomes" id="UP001204851">
    <property type="component" value="Unassembled WGS sequence"/>
</dbReference>
<dbReference type="EMBL" id="JAMXMC010000008">
    <property type="protein sequence ID" value="MCO5977998.1"/>
    <property type="molecule type" value="Genomic_DNA"/>
</dbReference>
<proteinExistence type="predicted"/>
<comment type="caution">
    <text evidence="2">The sequence shown here is derived from an EMBL/GenBank/DDBJ whole genome shotgun (WGS) entry which is preliminary data.</text>
</comment>
<name>A0ABT1BPG0_9BURK</name>
<reference evidence="2 3" key="1">
    <citation type="submission" date="2022-06" db="EMBL/GenBank/DDBJ databases">
        <title>Ideonella sp. NS12-5 Genome sequencing and assembly.</title>
        <authorList>
            <person name="Jung Y."/>
        </authorList>
    </citation>
    <scope>NUCLEOTIDE SEQUENCE [LARGE SCALE GENOMIC DNA]</scope>
    <source>
        <strain evidence="2 3">NS12-5</strain>
    </source>
</reference>
<organism evidence="2 3">
    <name type="scientific">Ideonella oryzae</name>
    <dbReference type="NCBI Taxonomy" id="2937441"/>
    <lineage>
        <taxon>Bacteria</taxon>
        <taxon>Pseudomonadati</taxon>
        <taxon>Pseudomonadota</taxon>
        <taxon>Betaproteobacteria</taxon>
        <taxon>Burkholderiales</taxon>
        <taxon>Sphaerotilaceae</taxon>
        <taxon>Ideonella</taxon>
    </lineage>
</organism>
<dbReference type="InterPro" id="IPR013990">
    <property type="entry name" value="WHy-dom"/>
</dbReference>